<keyword evidence="6 9" id="KW-1133">Transmembrane helix</keyword>
<dbReference type="GO" id="GO:0006123">
    <property type="term" value="P:mitochondrial electron transport, cytochrome c to oxygen"/>
    <property type="evidence" value="ECO:0007669"/>
    <property type="project" value="TreeGrafter"/>
</dbReference>
<organism evidence="11">
    <name type="scientific">Colponema vietnamica</name>
    <dbReference type="NCBI Taxonomy" id="1492817"/>
    <lineage>
        <taxon>Eukaryota</taxon>
        <taxon>Sar</taxon>
        <taxon>Alveolata</taxon>
        <taxon>Colponemida</taxon>
        <taxon>Colponemidia</taxon>
        <taxon>Colponema</taxon>
    </lineage>
</organism>
<keyword evidence="8 11" id="KW-0496">Mitochondrion</keyword>
<keyword evidence="7 9" id="KW-0472">Membrane</keyword>
<dbReference type="GO" id="GO:0016020">
    <property type="term" value="C:membrane"/>
    <property type="evidence" value="ECO:0007669"/>
    <property type="project" value="UniProtKB-SubCell"/>
</dbReference>
<evidence type="ECO:0000259" key="10">
    <source>
        <dbReference type="PROSITE" id="PS50253"/>
    </source>
</evidence>
<comment type="similarity">
    <text evidence="2 8">Belongs to the cytochrome c oxidase subunit 3 family.</text>
</comment>
<sequence length="290" mass="33406">MYIYNNIFNVIGPLLTSSQIVKSFINTKKYHDFHLLNQSPWPFLAAYGVFFLILSNVLYMFFFTKSKILILFAVVLVALSLVSWWRDVTRESNPAEEFYNHTPKVQSGLRSGMAYFIFTEVMFFIGFFWAFFTLSINASVEFDGMWPPRGITPIDAQKEPLWNTYILLFSGVFATISHIAVRLNFIKITVFCLLAAIILGLGFSWAQGLEYAEAAFSLSDSSFGSVFYLLTGFHGFHVFIGTLFLIVCMVKGWNFTFTSNNHVGLESALWYWHFVDIVWLAVFFLVYYNI</sequence>
<dbReference type="GO" id="GO:0004129">
    <property type="term" value="F:cytochrome-c oxidase activity"/>
    <property type="evidence" value="ECO:0007669"/>
    <property type="project" value="InterPro"/>
</dbReference>
<evidence type="ECO:0000256" key="8">
    <source>
        <dbReference type="RuleBase" id="RU003375"/>
    </source>
</evidence>
<evidence type="ECO:0000256" key="9">
    <source>
        <dbReference type="SAM" id="Phobius"/>
    </source>
</evidence>
<keyword evidence="5" id="KW-1278">Translocase</keyword>
<evidence type="ECO:0000256" key="7">
    <source>
        <dbReference type="ARBA" id="ARBA00023136"/>
    </source>
</evidence>
<reference evidence="11" key="1">
    <citation type="journal article" date="2013" name="Curr. Biol.">
        <title>Colponemids represent multiple ancient alveolate lineages.</title>
        <authorList>
            <person name="Janouskovec J."/>
            <person name="Tikhonenkov D.V."/>
            <person name="Mikhailov K.V."/>
            <person name="Simdyanov T.G."/>
            <person name="Aleoshin V.V."/>
            <person name="Mylnikov A.P."/>
            <person name="Keeling P.J."/>
        </authorList>
    </citation>
    <scope>NUCLEOTIDE SEQUENCE</scope>
    <source>
        <strain evidence="11">Colp-7a</strain>
    </source>
</reference>
<comment type="subcellular location">
    <subcellularLocation>
        <location evidence="1">Membrane</location>
        <topology evidence="1">Multi-pass membrane protein</topology>
    </subcellularLocation>
</comment>
<evidence type="ECO:0000256" key="1">
    <source>
        <dbReference type="ARBA" id="ARBA00004141"/>
    </source>
</evidence>
<feature type="domain" description="Heme-copper oxidase subunit III family profile" evidence="10">
    <location>
        <begin position="29"/>
        <end position="290"/>
    </location>
</feature>
<feature type="transmembrane region" description="Helical" evidence="9">
    <location>
        <begin position="41"/>
        <end position="62"/>
    </location>
</feature>
<reference evidence="11" key="2">
    <citation type="journal article" date="2014" name="PLoS ONE">
        <title>Description of Colponema vietnamica sp.n. and Acavomonas peruviana n. gen. n. sp., two new alveolate phyla (Colponemidia nom. nov. and Acavomonidia nom. nov.) and their contributions to reconstructing the ancestral state of alveolates and eukaryotes.</title>
        <authorList>
            <person name="Tikhonenkov D.V."/>
            <person name="Janouskovec J."/>
            <person name="Mylnikov A.P."/>
            <person name="Mikhailov K.V."/>
            <person name="Simdyanov T.G."/>
            <person name="Aleoshin V.V."/>
            <person name="Keeling P.J."/>
        </authorList>
    </citation>
    <scope>NUCLEOTIDE SEQUENCE</scope>
    <source>
        <strain evidence="11">Colp-7a</strain>
    </source>
</reference>
<comment type="function">
    <text evidence="8">Component of the cytochrome c oxidase, the last enzyme in the mitochondrial electron transport chain which drives oxidative phosphorylation. The respiratory chain contains 3 multisubunit complexes succinate dehydrogenase (complex II, CII), ubiquinol-cytochrome c oxidoreductase (cytochrome b-c1 complex, complex III, CIII) and cytochrome c oxidase (complex IV, CIV), that cooperate to transfer electrons derived from NADH and succinate to molecular oxygen, creating an electrochemical gradient over the inner membrane that drives transmembrane transport and the ATP synthase. Cytochrome c oxidase is the component of the respiratory chain that catalyzes the reduction of oxygen to water. Electrons originating from reduced cytochrome c in the intermembrane space (IMS) are transferred via the dinuclear copper A center (CU(A)) of subunit 2 and heme A of subunit 1 to the active site in subunit 1, a binuclear center (BNC) formed by heme A3 and copper B (CU(B)). The BNC reduces molecular oxygen to 2 water molecules using 4 electrons from cytochrome c in the IMS and 4 protons from the mitochondrial matrix.</text>
</comment>
<feature type="transmembrane region" description="Helical" evidence="9">
    <location>
        <begin position="114"/>
        <end position="140"/>
    </location>
</feature>
<geneLocation type="mitochondrion" evidence="11"/>
<dbReference type="PROSITE" id="PS50253">
    <property type="entry name" value="COX3"/>
    <property type="match status" value="1"/>
</dbReference>
<reference evidence="12" key="3">
    <citation type="journal article" date="2017" name="Curr. Biol.">
        <title>A New Lineage of Eukaryotes Illuminates Early Mitochondrial Genome Reduction.</title>
        <authorList>
            <person name="Janouskovec J."/>
            <person name="Tikhonenkov D.V."/>
            <person name="Burki F."/>
            <person name="Howe A.T."/>
            <person name="Rohwer F.L."/>
            <person name="Mylnikov A.P."/>
            <person name="Keeling P.J."/>
        </authorList>
    </citation>
    <scope>NUCLEOTIDE SEQUENCE</scope>
    <source>
        <strain evidence="12">Colp-7a</strain>
    </source>
</reference>
<feature type="transmembrane region" description="Helical" evidence="9">
    <location>
        <begin position="269"/>
        <end position="288"/>
    </location>
</feature>
<accession>V5KV64</accession>
<feature type="transmembrane region" description="Helical" evidence="9">
    <location>
        <begin position="160"/>
        <end position="181"/>
    </location>
</feature>
<evidence type="ECO:0000256" key="4">
    <source>
        <dbReference type="ARBA" id="ARBA00022692"/>
    </source>
</evidence>
<evidence type="ECO:0000313" key="12">
    <source>
        <dbReference type="EMBL" id="ATY40857.1"/>
    </source>
</evidence>
<dbReference type="Gene3D" id="1.10.287.70">
    <property type="match status" value="1"/>
</dbReference>
<evidence type="ECO:0000256" key="5">
    <source>
        <dbReference type="ARBA" id="ARBA00022967"/>
    </source>
</evidence>
<name>V5KV64_9ALVE</name>
<dbReference type="InterPro" id="IPR035973">
    <property type="entry name" value="Cyt_c_oxidase_su3-like_sf"/>
</dbReference>
<dbReference type="EMBL" id="MG202006">
    <property type="protein sequence ID" value="ATY40857.1"/>
    <property type="molecule type" value="Genomic_DNA"/>
</dbReference>
<evidence type="ECO:0000256" key="3">
    <source>
        <dbReference type="ARBA" id="ARBA00015944"/>
    </source>
</evidence>
<dbReference type="InterPro" id="IPR024791">
    <property type="entry name" value="Cyt_c/ubiquinol_Oxase_su3"/>
</dbReference>
<feature type="transmembrane region" description="Helical" evidence="9">
    <location>
        <begin position="68"/>
        <end position="85"/>
    </location>
</feature>
<proteinExistence type="inferred from homology"/>
<dbReference type="InterPro" id="IPR000298">
    <property type="entry name" value="Cyt_c_oxidase-like_su3"/>
</dbReference>
<dbReference type="Gene3D" id="1.20.120.80">
    <property type="entry name" value="Cytochrome c oxidase, subunit III, four-helix bundle"/>
    <property type="match status" value="1"/>
</dbReference>
<dbReference type="PANTHER" id="PTHR11403:SF7">
    <property type="entry name" value="CYTOCHROME C OXIDASE SUBUNIT 3"/>
    <property type="match status" value="1"/>
</dbReference>
<feature type="transmembrane region" description="Helical" evidence="9">
    <location>
        <begin position="226"/>
        <end position="248"/>
    </location>
</feature>
<protein>
    <recommendedName>
        <fullName evidence="3 8">Cytochrome c oxidase subunit 3</fullName>
    </recommendedName>
</protein>
<evidence type="ECO:0000256" key="2">
    <source>
        <dbReference type="ARBA" id="ARBA00010581"/>
    </source>
</evidence>
<dbReference type="PANTHER" id="PTHR11403">
    <property type="entry name" value="CYTOCHROME C OXIDASE SUBUNIT III"/>
    <property type="match status" value="1"/>
</dbReference>
<gene>
    <name evidence="11" type="primary">cox3</name>
</gene>
<feature type="transmembrane region" description="Helical" evidence="9">
    <location>
        <begin position="188"/>
        <end position="206"/>
    </location>
</feature>
<dbReference type="CDD" id="cd01665">
    <property type="entry name" value="Cyt_c_Oxidase_III"/>
    <property type="match status" value="1"/>
</dbReference>
<dbReference type="Pfam" id="PF00510">
    <property type="entry name" value="COX3"/>
    <property type="match status" value="1"/>
</dbReference>
<dbReference type="AlphaFoldDB" id="V5KV64"/>
<evidence type="ECO:0000256" key="6">
    <source>
        <dbReference type="ARBA" id="ARBA00022989"/>
    </source>
</evidence>
<dbReference type="EMBL" id="KF651060">
    <property type="protein sequence ID" value="AHA41635.1"/>
    <property type="molecule type" value="Genomic_DNA"/>
</dbReference>
<dbReference type="GO" id="GO:0005739">
    <property type="term" value="C:mitochondrion"/>
    <property type="evidence" value="ECO:0007669"/>
    <property type="project" value="TreeGrafter"/>
</dbReference>
<dbReference type="SUPFAM" id="SSF81452">
    <property type="entry name" value="Cytochrome c oxidase subunit III-like"/>
    <property type="match status" value="1"/>
</dbReference>
<dbReference type="InterPro" id="IPR013833">
    <property type="entry name" value="Cyt_c_oxidase_su3_a-hlx"/>
</dbReference>
<dbReference type="InterPro" id="IPR033945">
    <property type="entry name" value="Cyt_c_oxase_su3_dom"/>
</dbReference>
<evidence type="ECO:0000313" key="11">
    <source>
        <dbReference type="EMBL" id="AHA41635.1"/>
    </source>
</evidence>
<keyword evidence="4 8" id="KW-0812">Transmembrane</keyword>